<dbReference type="EC" id="2.3.-.-" evidence="3"/>
<feature type="transmembrane region" description="Helical" evidence="1">
    <location>
        <begin position="295"/>
        <end position="317"/>
    </location>
</feature>
<protein>
    <submittedName>
        <fullName evidence="3">Acyltransferase family protein</fullName>
        <ecNumber evidence="3">2.3.-.-</ecNumber>
    </submittedName>
</protein>
<dbReference type="EMBL" id="JBHMBE010000002">
    <property type="protein sequence ID" value="MFB9645558.1"/>
    <property type="molecule type" value="Genomic_DNA"/>
</dbReference>
<keyword evidence="1" id="KW-1133">Transmembrane helix</keyword>
<sequence length="334" mass="36681">MSTGRNAGIDLLRGVAVLLVMLRHAFPELFGGAGIVGVVMFFALSGHLITGVLLDELTARGSIRLRRFAWRRAVRLVPALVTMMACFVLVTLVFDPLGDKETLPRTVLVALTWTANLPFDHGSDAIFHLWTLAMEEQFYLVWPALLLLAWRWRKIRPLLIGAGAISLALCVLSLLWAGEYPDLVYTFHTSWTICFVIGAASRVLRDRIRVPGFVTPIGCAVLAALSVIPLRGHAATYLIAAPVIAIVTALFISRAWRHGDAVPFPAVRPLVALGIVSYAAYLWNYPITLWLRGTFPAAELVAALLTVVAATLSWWLVEKPISRLARSSPRSAVR</sequence>
<evidence type="ECO:0000313" key="3">
    <source>
        <dbReference type="EMBL" id="MFB9645558.1"/>
    </source>
</evidence>
<accession>A0ABV5SYW9</accession>
<feature type="transmembrane region" description="Helical" evidence="1">
    <location>
        <begin position="183"/>
        <end position="203"/>
    </location>
</feature>
<dbReference type="Pfam" id="PF01757">
    <property type="entry name" value="Acyl_transf_3"/>
    <property type="match status" value="1"/>
</dbReference>
<feature type="transmembrane region" description="Helical" evidence="1">
    <location>
        <begin position="210"/>
        <end position="228"/>
    </location>
</feature>
<comment type="caution">
    <text evidence="3">The sequence shown here is derived from an EMBL/GenBank/DDBJ whole genome shotgun (WGS) entry which is preliminary data.</text>
</comment>
<keyword evidence="4" id="KW-1185">Reference proteome</keyword>
<feature type="transmembrane region" description="Helical" evidence="1">
    <location>
        <begin position="32"/>
        <end position="54"/>
    </location>
</feature>
<dbReference type="GO" id="GO:0016746">
    <property type="term" value="F:acyltransferase activity"/>
    <property type="evidence" value="ECO:0007669"/>
    <property type="project" value="UniProtKB-KW"/>
</dbReference>
<feature type="transmembrane region" description="Helical" evidence="1">
    <location>
        <begin position="127"/>
        <end position="150"/>
    </location>
</feature>
<gene>
    <name evidence="3" type="ORF">ACFFPJ_07090</name>
</gene>
<dbReference type="PANTHER" id="PTHR23028">
    <property type="entry name" value="ACETYLTRANSFERASE"/>
    <property type="match status" value="1"/>
</dbReference>
<dbReference type="InterPro" id="IPR050879">
    <property type="entry name" value="Acyltransferase_3"/>
</dbReference>
<proteinExistence type="predicted"/>
<keyword evidence="3" id="KW-0808">Transferase</keyword>
<feature type="transmembrane region" description="Helical" evidence="1">
    <location>
        <begin position="74"/>
        <end position="94"/>
    </location>
</feature>
<reference evidence="3 4" key="1">
    <citation type="submission" date="2024-09" db="EMBL/GenBank/DDBJ databases">
        <authorList>
            <person name="Sun Q."/>
            <person name="Mori K."/>
        </authorList>
    </citation>
    <scope>NUCLEOTIDE SEQUENCE [LARGE SCALE GENOMIC DNA]</scope>
    <source>
        <strain evidence="3 4">JCM 1342</strain>
    </source>
</reference>
<feature type="transmembrane region" description="Helical" evidence="1">
    <location>
        <begin position="157"/>
        <end position="177"/>
    </location>
</feature>
<keyword evidence="1" id="KW-0812">Transmembrane</keyword>
<feature type="transmembrane region" description="Helical" evidence="1">
    <location>
        <begin position="265"/>
        <end position="283"/>
    </location>
</feature>
<feature type="domain" description="Acyltransferase 3" evidence="2">
    <location>
        <begin position="6"/>
        <end position="316"/>
    </location>
</feature>
<dbReference type="InterPro" id="IPR002656">
    <property type="entry name" value="Acyl_transf_3_dom"/>
</dbReference>
<name>A0ABV5SYW9_9MICO</name>
<evidence type="ECO:0000313" key="4">
    <source>
        <dbReference type="Proteomes" id="UP001589611"/>
    </source>
</evidence>
<dbReference type="PANTHER" id="PTHR23028:SF53">
    <property type="entry name" value="ACYL_TRANSF_3 DOMAIN-CONTAINING PROTEIN"/>
    <property type="match status" value="1"/>
</dbReference>
<dbReference type="RefSeq" id="WP_344714718.1">
    <property type="nucleotide sequence ID" value="NZ_BAAAWH010000001.1"/>
</dbReference>
<dbReference type="Proteomes" id="UP001589611">
    <property type="component" value="Unassembled WGS sequence"/>
</dbReference>
<keyword evidence="3" id="KW-0012">Acyltransferase</keyword>
<organism evidence="3 4">
    <name type="scientific">Microbacterium terregens</name>
    <dbReference type="NCBI Taxonomy" id="69363"/>
    <lineage>
        <taxon>Bacteria</taxon>
        <taxon>Bacillati</taxon>
        <taxon>Actinomycetota</taxon>
        <taxon>Actinomycetes</taxon>
        <taxon>Micrococcales</taxon>
        <taxon>Microbacteriaceae</taxon>
        <taxon>Microbacterium</taxon>
    </lineage>
</organism>
<feature type="transmembrane region" description="Helical" evidence="1">
    <location>
        <begin position="234"/>
        <end position="253"/>
    </location>
</feature>
<evidence type="ECO:0000256" key="1">
    <source>
        <dbReference type="SAM" id="Phobius"/>
    </source>
</evidence>
<evidence type="ECO:0000259" key="2">
    <source>
        <dbReference type="Pfam" id="PF01757"/>
    </source>
</evidence>
<keyword evidence="1" id="KW-0472">Membrane</keyword>